<evidence type="ECO:0000313" key="4">
    <source>
        <dbReference type="EMBL" id="WFC99604.1"/>
    </source>
</evidence>
<evidence type="ECO:0000256" key="3">
    <source>
        <dbReference type="SAM" id="Phobius"/>
    </source>
</evidence>
<feature type="transmembrane region" description="Helical" evidence="3">
    <location>
        <begin position="51"/>
        <end position="68"/>
    </location>
</feature>
<dbReference type="AlphaFoldDB" id="A0AAJ5YSG0"/>
<dbReference type="PANTHER" id="PTHR41390">
    <property type="entry name" value="CHROMOSOME 7, WHOLE GENOME SHOTGUN SEQUENCE"/>
    <property type="match status" value="1"/>
</dbReference>
<protein>
    <submittedName>
        <fullName evidence="4">Uncharacterized protein</fullName>
    </submittedName>
</protein>
<name>A0AAJ5YSG0_9BASI</name>
<proteinExistence type="predicted"/>
<dbReference type="EMBL" id="CP119945">
    <property type="protein sequence ID" value="WFC99604.1"/>
    <property type="molecule type" value="Genomic_DNA"/>
</dbReference>
<evidence type="ECO:0000256" key="1">
    <source>
        <dbReference type="SAM" id="Coils"/>
    </source>
</evidence>
<feature type="coiled-coil region" evidence="1">
    <location>
        <begin position="200"/>
        <end position="234"/>
    </location>
</feature>
<sequence>MHKNYEVASNAPVVVMGGTLLATTAGGLTGVVSGVLQSTYVPPAVMGMRLARSWFMFSFGFFAIREYLVRPAVYKTSGPHFKSPHFRNLKETFLAGSAMGALTAAYLRRPIIPGLLTLTGLCTGVQLLSNEVLLAVSKIANRSSPIDHQIPADANSSVTSPDKPETVASANQPSSESRGVVMKFLEKHDLIIPLTDKQYKERLLQRRSEIDRELILLDQELAQERRQLRQLETQAI</sequence>
<keyword evidence="3" id="KW-0812">Transmembrane</keyword>
<dbReference type="Proteomes" id="UP001219567">
    <property type="component" value="Chromosome 3"/>
</dbReference>
<evidence type="ECO:0000256" key="2">
    <source>
        <dbReference type="SAM" id="MobiDB-lite"/>
    </source>
</evidence>
<organism evidence="4 5">
    <name type="scientific">Malassezia yamatoensis</name>
    <dbReference type="NCBI Taxonomy" id="253288"/>
    <lineage>
        <taxon>Eukaryota</taxon>
        <taxon>Fungi</taxon>
        <taxon>Dikarya</taxon>
        <taxon>Basidiomycota</taxon>
        <taxon>Ustilaginomycotina</taxon>
        <taxon>Malasseziomycetes</taxon>
        <taxon>Malasseziales</taxon>
        <taxon>Malasseziaceae</taxon>
        <taxon>Malassezia</taxon>
    </lineage>
</organism>
<reference evidence="4 5" key="1">
    <citation type="submission" date="2023-03" db="EMBL/GenBank/DDBJ databases">
        <title>Mating type loci evolution in Malassezia.</title>
        <authorList>
            <person name="Coelho M.A."/>
        </authorList>
    </citation>
    <scope>NUCLEOTIDE SEQUENCE [LARGE SCALE GENOMIC DNA]</scope>
    <source>
        <strain evidence="4 5">CBS 9725</strain>
    </source>
</reference>
<dbReference type="PANTHER" id="PTHR41390:SF1">
    <property type="entry name" value="NADH-UBIQUINONE OXIDOREDUCTASE 213 KDA SUBUNIT"/>
    <property type="match status" value="1"/>
</dbReference>
<keyword evidence="3" id="KW-1133">Transmembrane helix</keyword>
<keyword evidence="1" id="KW-0175">Coiled coil</keyword>
<accession>A0AAJ5YSG0</accession>
<keyword evidence="3" id="KW-0472">Membrane</keyword>
<feature type="transmembrane region" description="Helical" evidence="3">
    <location>
        <begin position="12"/>
        <end position="31"/>
    </location>
</feature>
<evidence type="ECO:0000313" key="5">
    <source>
        <dbReference type="Proteomes" id="UP001219567"/>
    </source>
</evidence>
<gene>
    <name evidence="4" type="ORF">MYAM1_002349</name>
</gene>
<keyword evidence="5" id="KW-1185">Reference proteome</keyword>
<feature type="region of interest" description="Disordered" evidence="2">
    <location>
        <begin position="147"/>
        <end position="175"/>
    </location>
</feature>